<feature type="compositionally biased region" description="Basic and acidic residues" evidence="1">
    <location>
        <begin position="127"/>
        <end position="139"/>
    </location>
</feature>
<evidence type="ECO:0000313" key="3">
    <source>
        <dbReference type="EMBL" id="CAD9665537.1"/>
    </source>
</evidence>
<proteinExistence type="predicted"/>
<evidence type="ECO:0000256" key="2">
    <source>
        <dbReference type="SAM" id="SignalP"/>
    </source>
</evidence>
<feature type="compositionally biased region" description="Basic and acidic residues" evidence="1">
    <location>
        <begin position="50"/>
        <end position="95"/>
    </location>
</feature>
<feature type="compositionally biased region" description="Acidic residues" evidence="1">
    <location>
        <begin position="307"/>
        <end position="324"/>
    </location>
</feature>
<feature type="signal peptide" evidence="2">
    <location>
        <begin position="1"/>
        <end position="20"/>
    </location>
</feature>
<accession>A0A7S2RAK4</accession>
<protein>
    <submittedName>
        <fullName evidence="3">Uncharacterized protein</fullName>
    </submittedName>
</protein>
<feature type="compositionally biased region" description="Basic and acidic residues" evidence="1">
    <location>
        <begin position="185"/>
        <end position="196"/>
    </location>
</feature>
<feature type="compositionally biased region" description="Basic and acidic residues" evidence="1">
    <location>
        <begin position="325"/>
        <end position="340"/>
    </location>
</feature>
<gene>
    <name evidence="3" type="ORF">RMAR1173_LOCUS2516</name>
</gene>
<feature type="compositionally biased region" description="Acidic residues" evidence="1">
    <location>
        <begin position="109"/>
        <end position="118"/>
    </location>
</feature>
<name>A0A7S2RAK4_9STRA</name>
<evidence type="ECO:0000256" key="1">
    <source>
        <dbReference type="SAM" id="MobiDB-lite"/>
    </source>
</evidence>
<feature type="chain" id="PRO_5030940942" evidence="2">
    <location>
        <begin position="21"/>
        <end position="340"/>
    </location>
</feature>
<organism evidence="3">
    <name type="scientific">Rhizochromulina marina</name>
    <dbReference type="NCBI Taxonomy" id="1034831"/>
    <lineage>
        <taxon>Eukaryota</taxon>
        <taxon>Sar</taxon>
        <taxon>Stramenopiles</taxon>
        <taxon>Ochrophyta</taxon>
        <taxon>Dictyochophyceae</taxon>
        <taxon>Rhizochromulinales</taxon>
        <taxon>Rhizochromulina</taxon>
    </lineage>
</organism>
<reference evidence="3" key="1">
    <citation type="submission" date="2021-01" db="EMBL/GenBank/DDBJ databases">
        <authorList>
            <person name="Corre E."/>
            <person name="Pelletier E."/>
            <person name="Niang G."/>
            <person name="Scheremetjew M."/>
            <person name="Finn R."/>
            <person name="Kale V."/>
            <person name="Holt S."/>
            <person name="Cochrane G."/>
            <person name="Meng A."/>
            <person name="Brown T."/>
            <person name="Cohen L."/>
        </authorList>
    </citation>
    <scope>NUCLEOTIDE SEQUENCE</scope>
    <source>
        <strain evidence="3">CCMP1243</strain>
    </source>
</reference>
<dbReference type="AlphaFoldDB" id="A0A7S2RAK4"/>
<feature type="region of interest" description="Disordered" evidence="1">
    <location>
        <begin position="50"/>
        <end position="340"/>
    </location>
</feature>
<keyword evidence="2" id="KW-0732">Signal</keyword>
<sequence>MGRLVAAVLALVLLFVPSGGSKLKIGGRSITIGTPIVKDAAVPIRREQGVVEADHGLSEEGPAKPAKPVKEDVERDPEVGKVILDEAKETDKDSSPSDGVEPFSGHEEVLEEEAEQEVADVAPQGGHEGEELGQEKEVSQELGETQTPPADELPSEIDAESLESLPAEVDIRDSPRVEATPPSHAQEHASDGPSEDHPEEDVSVETMVEDVPAAESATPVSEEEPAVLTLAGDLNEQDPDTATVASQVMGDAESEAAPEQPDSNPEAKVEPSSDGEPASEELELGPVDAGTTANVLDEEPASSSVSQEDEEGTEESGADLEQGQEEERQLEETERQVPAS</sequence>
<dbReference type="EMBL" id="HBHJ01003923">
    <property type="protein sequence ID" value="CAD9665537.1"/>
    <property type="molecule type" value="Transcribed_RNA"/>
</dbReference>